<dbReference type="STRING" id="59196.RICGR_0939"/>
<evidence type="ECO:0000256" key="1">
    <source>
        <dbReference type="SAM" id="Phobius"/>
    </source>
</evidence>
<keyword evidence="1" id="KW-0812">Transmembrane</keyword>
<gene>
    <name evidence="2" type="ORF">RICGR_0939</name>
</gene>
<organism evidence="2 3">
    <name type="scientific">Rickettsiella grylli</name>
    <dbReference type="NCBI Taxonomy" id="59196"/>
    <lineage>
        <taxon>Bacteria</taxon>
        <taxon>Pseudomonadati</taxon>
        <taxon>Pseudomonadota</taxon>
        <taxon>Gammaproteobacteria</taxon>
        <taxon>Legionellales</taxon>
        <taxon>Coxiellaceae</taxon>
        <taxon>Rickettsiella</taxon>
    </lineage>
</organism>
<keyword evidence="1" id="KW-0472">Membrane</keyword>
<dbReference type="AlphaFoldDB" id="A8PN90"/>
<feature type="transmembrane region" description="Helical" evidence="1">
    <location>
        <begin position="21"/>
        <end position="42"/>
    </location>
</feature>
<dbReference type="Proteomes" id="UP000054075">
    <property type="component" value="Unassembled WGS sequence"/>
</dbReference>
<accession>A8PN90</accession>
<sequence length="43" mass="5212">MLILRVKTPCSEYTQRGRARQYLFSNLSINFFNYFSLVKIFFV</sequence>
<comment type="caution">
    <text evidence="2">The sequence shown here is derived from an EMBL/GenBank/DDBJ whole genome shotgun (WGS) entry which is preliminary data.</text>
</comment>
<evidence type="ECO:0000313" key="2">
    <source>
        <dbReference type="EMBL" id="EDP46277.1"/>
    </source>
</evidence>
<protein>
    <submittedName>
        <fullName evidence="2">Uncharacterized protein</fullName>
    </submittedName>
</protein>
<proteinExistence type="predicted"/>
<dbReference type="EMBL" id="AAQJ02000001">
    <property type="protein sequence ID" value="EDP46277.1"/>
    <property type="molecule type" value="Genomic_DNA"/>
</dbReference>
<keyword evidence="1" id="KW-1133">Transmembrane helix</keyword>
<name>A8PN90_9COXI</name>
<reference evidence="2" key="2">
    <citation type="submission" date="2007-10" db="EMBL/GenBank/DDBJ databases">
        <authorList>
            <person name="Myers G.S."/>
        </authorList>
    </citation>
    <scope>NUCLEOTIDE SEQUENCE [LARGE SCALE GENOMIC DNA]</scope>
</reference>
<reference evidence="2" key="1">
    <citation type="submission" date="2006-04" db="EMBL/GenBank/DDBJ databases">
        <authorList>
            <person name="Seshadri R."/>
            <person name="Federici B.A."/>
        </authorList>
    </citation>
    <scope>NUCLEOTIDE SEQUENCE [LARGE SCALE GENOMIC DNA]</scope>
</reference>
<evidence type="ECO:0000313" key="3">
    <source>
        <dbReference type="Proteomes" id="UP000054075"/>
    </source>
</evidence>
<keyword evidence="3" id="KW-1185">Reference proteome</keyword>